<gene>
    <name evidence="3" type="ORF">P3W24_03515</name>
</gene>
<feature type="chain" id="PRO_5047177161" evidence="1">
    <location>
        <begin position="24"/>
        <end position="286"/>
    </location>
</feature>
<name>A0ABT6B847_9GAMM</name>
<protein>
    <submittedName>
        <fullName evidence="3">DUF4189 domain-containing protein</fullName>
    </submittedName>
</protein>
<feature type="domain" description="DUF4189" evidence="2">
    <location>
        <begin position="183"/>
        <end position="279"/>
    </location>
</feature>
<organism evidence="3 4">
    <name type="scientific">Luteibacter sahnii</name>
    <dbReference type="NCBI Taxonomy" id="3021977"/>
    <lineage>
        <taxon>Bacteria</taxon>
        <taxon>Pseudomonadati</taxon>
        <taxon>Pseudomonadota</taxon>
        <taxon>Gammaproteobacteria</taxon>
        <taxon>Lysobacterales</taxon>
        <taxon>Rhodanobacteraceae</taxon>
        <taxon>Luteibacter</taxon>
    </lineage>
</organism>
<dbReference type="EMBL" id="JARJJS010000001">
    <property type="protein sequence ID" value="MDF4024043.1"/>
    <property type="molecule type" value="Genomic_DNA"/>
</dbReference>
<dbReference type="Proteomes" id="UP001528850">
    <property type="component" value="Unassembled WGS sequence"/>
</dbReference>
<evidence type="ECO:0000313" key="4">
    <source>
        <dbReference type="Proteomes" id="UP001528850"/>
    </source>
</evidence>
<accession>A0ABT6B847</accession>
<evidence type="ECO:0000256" key="1">
    <source>
        <dbReference type="SAM" id="SignalP"/>
    </source>
</evidence>
<sequence length="286" mass="29975">MKKIASRFVTPLVLFVISTYAAAAASSVPAEVLRAAPPGSRVAVFTASGDQAGADAVAIYESAPDASGSRQRHLVVFHKENGAFRPVVSSDAVVACSTCSPERDDPLMGGDGIKVTPGHIEIGQVYGSAKPTSVMYRFDFRNGQWRVTSASREESDGRTVKLALPASGLLADFDGQWQAKSFWNALALNDKDHSFYFLMGQPSEASLNEGLKKACDTDGTCRVVARVANGCLSLARDASGASFAAATPTTASKDKAKQEALSACQAQGKGECQSVRTSCSAGPIQD</sequence>
<keyword evidence="4" id="KW-1185">Reference proteome</keyword>
<dbReference type="InterPro" id="IPR025240">
    <property type="entry name" value="DUF4189"/>
</dbReference>
<keyword evidence="1" id="KW-0732">Signal</keyword>
<proteinExistence type="predicted"/>
<comment type="caution">
    <text evidence="3">The sequence shown here is derived from an EMBL/GenBank/DDBJ whole genome shotgun (WGS) entry which is preliminary data.</text>
</comment>
<feature type="signal peptide" evidence="1">
    <location>
        <begin position="1"/>
        <end position="23"/>
    </location>
</feature>
<dbReference type="Pfam" id="PF13827">
    <property type="entry name" value="DUF4189"/>
    <property type="match status" value="1"/>
</dbReference>
<reference evidence="3 4" key="1">
    <citation type="journal article" date="2024" name="Curr. Microbiol.">
        <title>Luteibacter sahnii sp. nov., A Novel Yellow-Colored Xanthomonadin Pigment Producing Probiotic Bacterium from Healthy Rice Seed Microbiome.</title>
        <authorList>
            <person name="Jaiswal G."/>
            <person name="Rana R."/>
            <person name="Nayak P.K."/>
            <person name="Chouhan R."/>
            <person name="Gandhi S.G."/>
            <person name="Patel H.K."/>
            <person name="Patil P.B."/>
        </authorList>
    </citation>
    <scope>NUCLEOTIDE SEQUENCE [LARGE SCALE GENOMIC DNA]</scope>
    <source>
        <strain evidence="3 4">PPL201</strain>
    </source>
</reference>
<evidence type="ECO:0000259" key="2">
    <source>
        <dbReference type="Pfam" id="PF13827"/>
    </source>
</evidence>
<evidence type="ECO:0000313" key="3">
    <source>
        <dbReference type="EMBL" id="MDF4024043.1"/>
    </source>
</evidence>